<evidence type="ECO:0000313" key="3">
    <source>
        <dbReference type="Proteomes" id="UP001227192"/>
    </source>
</evidence>
<feature type="compositionally biased region" description="Basic and acidic residues" evidence="1">
    <location>
        <begin position="1"/>
        <end position="19"/>
    </location>
</feature>
<sequence length="82" mass="9602">MHSPGEEWKNKRMDSRGIEPRTTPMLREYYTTKPQAQFDGRGSLLTCHKPKQLFFLKLLGQGQLLTRYLQSRGLMSEAPQQY</sequence>
<dbReference type="Proteomes" id="UP001227192">
    <property type="component" value="Unassembled WGS sequence"/>
</dbReference>
<feature type="region of interest" description="Disordered" evidence="1">
    <location>
        <begin position="1"/>
        <end position="25"/>
    </location>
</feature>
<name>A0AAI9TDE5_PENTH</name>
<dbReference type="AlphaFoldDB" id="A0AAI9TDE5"/>
<proteinExistence type="predicted"/>
<accession>A0AAI9TDE5</accession>
<comment type="caution">
    <text evidence="2">The sequence shown here is derived from an EMBL/GenBank/DDBJ whole genome shotgun (WGS) entry which is preliminary data.</text>
</comment>
<protein>
    <submittedName>
        <fullName evidence="2">Uncharacterized protein</fullName>
    </submittedName>
</protein>
<dbReference type="EMBL" id="LACB01000316">
    <property type="protein sequence ID" value="KAJ9484715.1"/>
    <property type="molecule type" value="Genomic_DNA"/>
</dbReference>
<evidence type="ECO:0000313" key="2">
    <source>
        <dbReference type="EMBL" id="KAJ9484715.1"/>
    </source>
</evidence>
<organism evidence="2 3">
    <name type="scientific">Penicillium thymicola</name>
    <dbReference type="NCBI Taxonomy" id="293382"/>
    <lineage>
        <taxon>Eukaryota</taxon>
        <taxon>Fungi</taxon>
        <taxon>Dikarya</taxon>
        <taxon>Ascomycota</taxon>
        <taxon>Pezizomycotina</taxon>
        <taxon>Eurotiomycetes</taxon>
        <taxon>Eurotiomycetidae</taxon>
        <taxon>Eurotiales</taxon>
        <taxon>Aspergillaceae</taxon>
        <taxon>Penicillium</taxon>
    </lineage>
</organism>
<reference evidence="2" key="1">
    <citation type="submission" date="2015-06" db="EMBL/GenBank/DDBJ databases">
        <authorList>
            <person name="Nguyen H."/>
        </authorList>
    </citation>
    <scope>NUCLEOTIDE SEQUENCE</scope>
    <source>
        <strain evidence="2">DAOM 180753</strain>
    </source>
</reference>
<reference evidence="2" key="2">
    <citation type="journal article" date="2016" name="Fungal Biol.">
        <title>Ochratoxin A production by Penicillium thymicola.</title>
        <authorList>
            <person name="Nguyen H.D.T."/>
            <person name="McMullin D.R."/>
            <person name="Ponomareva E."/>
            <person name="Riley R."/>
            <person name="Pomraning K.R."/>
            <person name="Baker S.E."/>
            <person name="Seifert K.A."/>
        </authorList>
    </citation>
    <scope>NUCLEOTIDE SEQUENCE</scope>
    <source>
        <strain evidence="2">DAOM 180753</strain>
    </source>
</reference>
<gene>
    <name evidence="2" type="ORF">VN97_g8651</name>
</gene>
<evidence type="ECO:0000256" key="1">
    <source>
        <dbReference type="SAM" id="MobiDB-lite"/>
    </source>
</evidence>
<keyword evidence="3" id="KW-1185">Reference proteome</keyword>